<proteinExistence type="predicted"/>
<accession>A0ABQ5V2X1</accession>
<protein>
    <submittedName>
        <fullName evidence="2">Restriction endonuclease</fullName>
    </submittedName>
</protein>
<comment type="caution">
    <text evidence="2">The sequence shown here is derived from an EMBL/GenBank/DDBJ whole genome shotgun (WGS) entry which is preliminary data.</text>
</comment>
<dbReference type="GO" id="GO:0004519">
    <property type="term" value="F:endonuclease activity"/>
    <property type="evidence" value="ECO:0007669"/>
    <property type="project" value="UniProtKB-KW"/>
</dbReference>
<feature type="domain" description="HNH nuclease" evidence="1">
    <location>
        <begin position="198"/>
        <end position="251"/>
    </location>
</feature>
<dbReference type="InterPro" id="IPR015947">
    <property type="entry name" value="PUA-like_sf"/>
</dbReference>
<keyword evidence="2" id="KW-0540">Nuclease</keyword>
<evidence type="ECO:0000313" key="3">
    <source>
        <dbReference type="Proteomes" id="UP001161390"/>
    </source>
</evidence>
<dbReference type="EMBL" id="BSNJ01000007">
    <property type="protein sequence ID" value="GLQ21873.1"/>
    <property type="molecule type" value="Genomic_DNA"/>
</dbReference>
<reference evidence="2" key="1">
    <citation type="journal article" date="2014" name="Int. J. Syst. Evol. Microbiol.">
        <title>Complete genome of a new Firmicutes species belonging to the dominant human colonic microbiota ('Ruminococcus bicirculans') reveals two chromosomes and a selective capacity to utilize plant glucans.</title>
        <authorList>
            <consortium name="NISC Comparative Sequencing Program"/>
            <person name="Wegmann U."/>
            <person name="Louis P."/>
            <person name="Goesmann A."/>
            <person name="Henrissat B."/>
            <person name="Duncan S.H."/>
            <person name="Flint H.J."/>
        </authorList>
    </citation>
    <scope>NUCLEOTIDE SEQUENCE</scope>
    <source>
        <strain evidence="2">NBRC 108216</strain>
    </source>
</reference>
<dbReference type="Pfam" id="PF13391">
    <property type="entry name" value="HNH_2"/>
    <property type="match status" value="1"/>
</dbReference>
<keyword evidence="3" id="KW-1185">Reference proteome</keyword>
<reference evidence="2" key="2">
    <citation type="submission" date="2023-01" db="EMBL/GenBank/DDBJ databases">
        <title>Draft genome sequence of Algimonas porphyrae strain NBRC 108216.</title>
        <authorList>
            <person name="Sun Q."/>
            <person name="Mori K."/>
        </authorList>
    </citation>
    <scope>NUCLEOTIDE SEQUENCE</scope>
    <source>
        <strain evidence="2">NBRC 108216</strain>
    </source>
</reference>
<sequence>MPKGVFIQNPASIYDDEEGAHYHYPKSYHSRVLDRVGDWVILYESGKGGGSNPLTYYAVAEIAGTRPDPKTEGKFYADYVPGSYLDFAHRVPLRRKDGCYHSSLVQKSPGRPNGIVRNAVQPIREEDFWEILRLGTRADAALMLPRQDKLDDPLLEVEDSQTPFEGPRKRERVETYLNRAARDRTFRARVIGAYGGRCALTGLGFVNGGGRAEVQAAHIRPVECGGPDAVVNGLALSGTVHWMFDRGLLALSDDGEILTSRKINDVDSLDRLLFADRKMRFPEKLQDRPHATFLRWHREEVFEK</sequence>
<dbReference type="InterPro" id="IPR003615">
    <property type="entry name" value="HNH_nuc"/>
</dbReference>
<evidence type="ECO:0000259" key="1">
    <source>
        <dbReference type="Pfam" id="PF13391"/>
    </source>
</evidence>
<dbReference type="Proteomes" id="UP001161390">
    <property type="component" value="Unassembled WGS sequence"/>
</dbReference>
<dbReference type="SUPFAM" id="SSF88697">
    <property type="entry name" value="PUA domain-like"/>
    <property type="match status" value="1"/>
</dbReference>
<name>A0ABQ5V2X1_9PROT</name>
<keyword evidence="2" id="KW-0255">Endonuclease</keyword>
<evidence type="ECO:0000313" key="2">
    <source>
        <dbReference type="EMBL" id="GLQ21873.1"/>
    </source>
</evidence>
<gene>
    <name evidence="2" type="ORF">GCM10007854_28280</name>
</gene>
<keyword evidence="2" id="KW-0378">Hydrolase</keyword>
<organism evidence="2 3">
    <name type="scientific">Algimonas porphyrae</name>
    <dbReference type="NCBI Taxonomy" id="1128113"/>
    <lineage>
        <taxon>Bacteria</taxon>
        <taxon>Pseudomonadati</taxon>
        <taxon>Pseudomonadota</taxon>
        <taxon>Alphaproteobacteria</taxon>
        <taxon>Maricaulales</taxon>
        <taxon>Robiginitomaculaceae</taxon>
        <taxon>Algimonas</taxon>
    </lineage>
</organism>